<dbReference type="InterPro" id="IPR014757">
    <property type="entry name" value="Tscrpt_reg_IclR_C"/>
</dbReference>
<feature type="region of interest" description="Disordered" evidence="4">
    <location>
        <begin position="1"/>
        <end position="21"/>
    </location>
</feature>
<accession>A0A6J5FE09</accession>
<dbReference type="SMART" id="SM00346">
    <property type="entry name" value="HTH_ICLR"/>
    <property type="match status" value="1"/>
</dbReference>
<protein>
    <submittedName>
        <fullName evidence="7">HTH-type transcriptional regulator TsaQ1/TsaQ2</fullName>
    </submittedName>
</protein>
<evidence type="ECO:0000259" key="5">
    <source>
        <dbReference type="PROSITE" id="PS51077"/>
    </source>
</evidence>
<dbReference type="PROSITE" id="PS51077">
    <property type="entry name" value="HTH_ICLR"/>
    <property type="match status" value="1"/>
</dbReference>
<dbReference type="InterPro" id="IPR036390">
    <property type="entry name" value="WH_DNA-bd_sf"/>
</dbReference>
<dbReference type="GO" id="GO:0003700">
    <property type="term" value="F:DNA-binding transcription factor activity"/>
    <property type="evidence" value="ECO:0007669"/>
    <property type="project" value="TreeGrafter"/>
</dbReference>
<gene>
    <name evidence="7" type="primary">tsaQ1_1</name>
    <name evidence="7" type="ORF">LMG28688_00385</name>
</gene>
<feature type="domain" description="IclR-ED" evidence="6">
    <location>
        <begin position="88"/>
        <end position="271"/>
    </location>
</feature>
<evidence type="ECO:0000313" key="8">
    <source>
        <dbReference type="Proteomes" id="UP000494119"/>
    </source>
</evidence>
<dbReference type="PANTHER" id="PTHR30136">
    <property type="entry name" value="HELIX-TURN-HELIX TRANSCRIPTIONAL REGULATOR, ICLR FAMILY"/>
    <property type="match status" value="1"/>
</dbReference>
<dbReference type="EMBL" id="CADIKL010000002">
    <property type="protein sequence ID" value="CAB3777554.1"/>
    <property type="molecule type" value="Genomic_DNA"/>
</dbReference>
<evidence type="ECO:0000259" key="6">
    <source>
        <dbReference type="PROSITE" id="PS51078"/>
    </source>
</evidence>
<keyword evidence="2" id="KW-0238">DNA-binding</keyword>
<dbReference type="InterPro" id="IPR029016">
    <property type="entry name" value="GAF-like_dom_sf"/>
</dbReference>
<dbReference type="PANTHER" id="PTHR30136:SF33">
    <property type="entry name" value="TRANSCRIPTIONAL REGULATORY PROTEIN"/>
    <property type="match status" value="1"/>
</dbReference>
<dbReference type="InterPro" id="IPR036388">
    <property type="entry name" value="WH-like_DNA-bd_sf"/>
</dbReference>
<reference evidence="7 8" key="1">
    <citation type="submission" date="2020-04" db="EMBL/GenBank/DDBJ databases">
        <authorList>
            <person name="De Canck E."/>
        </authorList>
    </citation>
    <scope>NUCLEOTIDE SEQUENCE [LARGE SCALE GENOMIC DNA]</scope>
    <source>
        <strain evidence="7 8">LMG 28688</strain>
    </source>
</reference>
<evidence type="ECO:0000256" key="4">
    <source>
        <dbReference type="SAM" id="MobiDB-lite"/>
    </source>
</evidence>
<name>A0A6J5FE09_9BURK</name>
<keyword evidence="3" id="KW-0804">Transcription</keyword>
<dbReference type="SUPFAM" id="SSF55781">
    <property type="entry name" value="GAF domain-like"/>
    <property type="match status" value="1"/>
</dbReference>
<dbReference type="Gene3D" id="3.30.450.40">
    <property type="match status" value="1"/>
</dbReference>
<keyword evidence="8" id="KW-1185">Reference proteome</keyword>
<organism evidence="7 8">
    <name type="scientific">Paraburkholderia caffeinitolerans</name>
    <dbReference type="NCBI Taxonomy" id="1723730"/>
    <lineage>
        <taxon>Bacteria</taxon>
        <taxon>Pseudomonadati</taxon>
        <taxon>Pseudomonadota</taxon>
        <taxon>Betaproteobacteria</taxon>
        <taxon>Burkholderiales</taxon>
        <taxon>Burkholderiaceae</taxon>
        <taxon>Paraburkholderia</taxon>
    </lineage>
</organism>
<dbReference type="SUPFAM" id="SSF46785">
    <property type="entry name" value="Winged helix' DNA-binding domain"/>
    <property type="match status" value="1"/>
</dbReference>
<evidence type="ECO:0000256" key="1">
    <source>
        <dbReference type="ARBA" id="ARBA00023015"/>
    </source>
</evidence>
<evidence type="ECO:0000256" key="2">
    <source>
        <dbReference type="ARBA" id="ARBA00023125"/>
    </source>
</evidence>
<dbReference type="InterPro" id="IPR050707">
    <property type="entry name" value="HTH_MetabolicPath_Reg"/>
</dbReference>
<dbReference type="PROSITE" id="PS51078">
    <property type="entry name" value="ICLR_ED"/>
    <property type="match status" value="1"/>
</dbReference>
<dbReference type="Pfam" id="PF01614">
    <property type="entry name" value="IclR_C"/>
    <property type="match status" value="1"/>
</dbReference>
<dbReference type="Gene3D" id="1.10.10.10">
    <property type="entry name" value="Winged helix-like DNA-binding domain superfamily/Winged helix DNA-binding domain"/>
    <property type="match status" value="1"/>
</dbReference>
<feature type="domain" description="HTH iclR-type" evidence="5">
    <location>
        <begin position="25"/>
        <end position="87"/>
    </location>
</feature>
<dbReference type="GO" id="GO:0045892">
    <property type="term" value="P:negative regulation of DNA-templated transcription"/>
    <property type="evidence" value="ECO:0007669"/>
    <property type="project" value="TreeGrafter"/>
</dbReference>
<evidence type="ECO:0000256" key="3">
    <source>
        <dbReference type="ARBA" id="ARBA00023163"/>
    </source>
</evidence>
<sequence>MTARLPSPPETVDESPKDEPDRQFATTLASGLDLLLAFRVGEAALGNKDFAERTGLSRPTVARLTHTLTELGYLRHDPALGKYHLGAAVLSTSYSLLAGLHIRQIARPLMKALADRIGAAVSLGLRERTSMVYVETARSTEQIAFTPDIGATLPMLATSMGRAWLCRASAHERDEVLNRIKLADPAAWRRYVPQLPAIRSAFEQRGYCACRAEWRDDVYGFAVPLARALEGRVFVVNCGVPVEGMKFAALESTVAPQLVALVQELETLLGMR</sequence>
<dbReference type="RefSeq" id="WP_129564314.1">
    <property type="nucleotide sequence ID" value="NZ_CADIKL010000002.1"/>
</dbReference>
<dbReference type="AlphaFoldDB" id="A0A6J5FE09"/>
<dbReference type="GO" id="GO:0003677">
    <property type="term" value="F:DNA binding"/>
    <property type="evidence" value="ECO:0007669"/>
    <property type="project" value="UniProtKB-KW"/>
</dbReference>
<proteinExistence type="predicted"/>
<evidence type="ECO:0000313" key="7">
    <source>
        <dbReference type="EMBL" id="CAB3777554.1"/>
    </source>
</evidence>
<dbReference type="Pfam" id="PF09339">
    <property type="entry name" value="HTH_IclR"/>
    <property type="match status" value="1"/>
</dbReference>
<dbReference type="Proteomes" id="UP000494119">
    <property type="component" value="Unassembled WGS sequence"/>
</dbReference>
<keyword evidence="1" id="KW-0805">Transcription regulation</keyword>
<dbReference type="InterPro" id="IPR005471">
    <property type="entry name" value="Tscrpt_reg_IclR_N"/>
</dbReference>